<keyword evidence="2" id="KW-0732">Signal</keyword>
<evidence type="ECO:0000313" key="4">
    <source>
        <dbReference type="Proteomes" id="UP000268162"/>
    </source>
</evidence>
<evidence type="ECO:0000256" key="2">
    <source>
        <dbReference type="SAM" id="SignalP"/>
    </source>
</evidence>
<feature type="compositionally biased region" description="Basic residues" evidence="1">
    <location>
        <begin position="205"/>
        <end position="215"/>
    </location>
</feature>
<feature type="region of interest" description="Disordered" evidence="1">
    <location>
        <begin position="138"/>
        <end position="223"/>
    </location>
</feature>
<name>A0A4V1J5M3_9FUNG</name>
<dbReference type="AlphaFoldDB" id="A0A4V1J5M3"/>
<organism evidence="3 4">
    <name type="scientific">Dimargaris cristalligena</name>
    <dbReference type="NCBI Taxonomy" id="215637"/>
    <lineage>
        <taxon>Eukaryota</taxon>
        <taxon>Fungi</taxon>
        <taxon>Fungi incertae sedis</taxon>
        <taxon>Zoopagomycota</taxon>
        <taxon>Kickxellomycotina</taxon>
        <taxon>Dimargaritomycetes</taxon>
        <taxon>Dimargaritales</taxon>
        <taxon>Dimargaritaceae</taxon>
        <taxon>Dimargaris</taxon>
    </lineage>
</organism>
<reference evidence="4" key="1">
    <citation type="journal article" date="2018" name="Nat. Microbiol.">
        <title>Leveraging single-cell genomics to expand the fungal tree of life.</title>
        <authorList>
            <person name="Ahrendt S.R."/>
            <person name="Quandt C.A."/>
            <person name="Ciobanu D."/>
            <person name="Clum A."/>
            <person name="Salamov A."/>
            <person name="Andreopoulos B."/>
            <person name="Cheng J.F."/>
            <person name="Woyke T."/>
            <person name="Pelin A."/>
            <person name="Henrissat B."/>
            <person name="Reynolds N.K."/>
            <person name="Benny G.L."/>
            <person name="Smith M.E."/>
            <person name="James T.Y."/>
            <person name="Grigoriev I.V."/>
        </authorList>
    </citation>
    <scope>NUCLEOTIDE SEQUENCE [LARGE SCALE GENOMIC DNA]</scope>
    <source>
        <strain evidence="4">RSA 468</strain>
    </source>
</reference>
<accession>A0A4V1J5M3</accession>
<protein>
    <submittedName>
        <fullName evidence="3">Uncharacterized protein</fullName>
    </submittedName>
</protein>
<feature type="signal peptide" evidence="2">
    <location>
        <begin position="1"/>
        <end position="19"/>
    </location>
</feature>
<sequence length="387" mass="43522">MRCLLLMGLLVAEFDSITAAGQYQQEPYLLSSNLGARISDTVASSWEESLRLLDNNYQSFELNLFTAMAQGHSDILPPPPAPSLDNPSLVTDVGMSHWDETFRTDRLPFPGNDDIFTLDPEIYSILAPSSLLTSLPPWPNPSEPSLPESSLWPASPRDGDSSTGDTSSIHLVSEETVTHIPPEDQVPSSPQRTPFSPTPESAPPVKKRKRNRKSQTRTVESSIEACKSLSHRIFPKLPIPPLSESTISTEFLPRLRVNLNSQISLYFSHVKSILFLKYSGVPHQTNEFERKLSRFFTSTKAEIEPHYFYAIDWDGHGEKFILHAFTNNQGHQCEDLRNLVDTASPYIRFSKFPLIANADTLKDEFDLQLSAYVTKLQTKDPELFTQL</sequence>
<proteinExistence type="predicted"/>
<keyword evidence="4" id="KW-1185">Reference proteome</keyword>
<feature type="compositionally biased region" description="Polar residues" evidence="1">
    <location>
        <begin position="186"/>
        <end position="195"/>
    </location>
</feature>
<dbReference type="EMBL" id="ML002261">
    <property type="protein sequence ID" value="RKP39559.1"/>
    <property type="molecule type" value="Genomic_DNA"/>
</dbReference>
<feature type="compositionally biased region" description="Low complexity" evidence="1">
    <location>
        <begin position="145"/>
        <end position="168"/>
    </location>
</feature>
<evidence type="ECO:0000313" key="3">
    <source>
        <dbReference type="EMBL" id="RKP39559.1"/>
    </source>
</evidence>
<evidence type="ECO:0000256" key="1">
    <source>
        <dbReference type="SAM" id="MobiDB-lite"/>
    </source>
</evidence>
<gene>
    <name evidence="3" type="ORF">BJ085DRAFT_31236</name>
</gene>
<dbReference type="Proteomes" id="UP000268162">
    <property type="component" value="Unassembled WGS sequence"/>
</dbReference>
<feature type="chain" id="PRO_5020486665" evidence="2">
    <location>
        <begin position="20"/>
        <end position="387"/>
    </location>
</feature>